<protein>
    <submittedName>
        <fullName evidence="2">Desmoplakin-like protein</fullName>
    </submittedName>
</protein>
<evidence type="ECO:0000256" key="1">
    <source>
        <dbReference type="SAM" id="MobiDB-lite"/>
    </source>
</evidence>
<sequence>MSLYGSQQGLNRRIGSKGDLTGGGTCNYALSELVHGGGNRYDPYMDGYKTYTFHKASTGGMGGGMMSGTGGGMV</sequence>
<dbReference type="AlphaFoldDB" id="A0AAD3M806"/>
<proteinExistence type="predicted"/>
<feature type="region of interest" description="Disordered" evidence="1">
    <location>
        <begin position="1"/>
        <end position="21"/>
    </location>
</feature>
<dbReference type="Proteomes" id="UP001279410">
    <property type="component" value="Unassembled WGS sequence"/>
</dbReference>
<feature type="compositionally biased region" description="Polar residues" evidence="1">
    <location>
        <begin position="1"/>
        <end position="10"/>
    </location>
</feature>
<organism evidence="2 3">
    <name type="scientific">Lates japonicus</name>
    <name type="common">Japanese lates</name>
    <dbReference type="NCBI Taxonomy" id="270547"/>
    <lineage>
        <taxon>Eukaryota</taxon>
        <taxon>Metazoa</taxon>
        <taxon>Chordata</taxon>
        <taxon>Craniata</taxon>
        <taxon>Vertebrata</taxon>
        <taxon>Euteleostomi</taxon>
        <taxon>Actinopterygii</taxon>
        <taxon>Neopterygii</taxon>
        <taxon>Teleostei</taxon>
        <taxon>Neoteleostei</taxon>
        <taxon>Acanthomorphata</taxon>
        <taxon>Carangaria</taxon>
        <taxon>Carangaria incertae sedis</taxon>
        <taxon>Centropomidae</taxon>
        <taxon>Lates</taxon>
    </lineage>
</organism>
<dbReference type="EMBL" id="BRZM01003569">
    <property type="protein sequence ID" value="GLD49452.1"/>
    <property type="molecule type" value="Genomic_DNA"/>
</dbReference>
<evidence type="ECO:0000313" key="3">
    <source>
        <dbReference type="Proteomes" id="UP001279410"/>
    </source>
</evidence>
<evidence type="ECO:0000313" key="2">
    <source>
        <dbReference type="EMBL" id="GLD49452.1"/>
    </source>
</evidence>
<gene>
    <name evidence="2" type="ORF">AKAME5_002744600</name>
</gene>
<comment type="caution">
    <text evidence="2">The sequence shown here is derived from an EMBL/GenBank/DDBJ whole genome shotgun (WGS) entry which is preliminary data.</text>
</comment>
<keyword evidence="3" id="KW-1185">Reference proteome</keyword>
<accession>A0AAD3M806</accession>
<reference evidence="2" key="1">
    <citation type="submission" date="2022-08" db="EMBL/GenBank/DDBJ databases">
        <title>Genome sequencing of akame (Lates japonicus).</title>
        <authorList>
            <person name="Hashiguchi Y."/>
            <person name="Takahashi H."/>
        </authorList>
    </citation>
    <scope>NUCLEOTIDE SEQUENCE</scope>
    <source>
        <strain evidence="2">Kochi</strain>
    </source>
</reference>
<name>A0AAD3M806_LATJO</name>